<dbReference type="Gene3D" id="3.30.70.20">
    <property type="match status" value="1"/>
</dbReference>
<dbReference type="InterPro" id="IPR023753">
    <property type="entry name" value="FAD/NAD-binding_dom"/>
</dbReference>
<dbReference type="InterPro" id="IPR017900">
    <property type="entry name" value="4Fe4S_Fe_S_CS"/>
</dbReference>
<dbReference type="Pfam" id="PF00037">
    <property type="entry name" value="Fer4"/>
    <property type="match status" value="1"/>
</dbReference>
<dbReference type="AlphaFoldDB" id="A0A6L7GS84"/>
<evidence type="ECO:0000256" key="5">
    <source>
        <dbReference type="ARBA" id="ARBA00022827"/>
    </source>
</evidence>
<name>A0A6L7GS84_9ACTN</name>
<dbReference type="Gene3D" id="3.40.50.720">
    <property type="entry name" value="NAD(P)-binding Rossmann-like Domain"/>
    <property type="match status" value="2"/>
</dbReference>
<dbReference type="InterPro" id="IPR055275">
    <property type="entry name" value="Ferredox_Rdtase"/>
</dbReference>
<accession>A0A6L7GS84</accession>
<reference evidence="12 13" key="1">
    <citation type="submission" date="2019-11" db="EMBL/GenBank/DDBJ databases">
        <title>Gordonia sp. nov., a novel actinobacterium isolated from mangrove soil in Hainan.</title>
        <authorList>
            <person name="Huang X."/>
            <person name="Xie Y."/>
            <person name="Chu X."/>
            <person name="Xiao K."/>
        </authorList>
    </citation>
    <scope>NUCLEOTIDE SEQUENCE [LARGE SCALE GENOMIC DNA]</scope>
    <source>
        <strain evidence="12 13">HNM0687</strain>
    </source>
</reference>
<dbReference type="SUPFAM" id="SSF51971">
    <property type="entry name" value="Nucleotide-binding domain"/>
    <property type="match status" value="2"/>
</dbReference>
<sequence length="524" mass="55921">MFVITQSCCSDAACVSVCPVNCIHPTPEERGFGSSDILHIDPEACIDCGACADACPVDAIYPADKLGTRDKVFIDINADYYKNNPDVTSGWSSVTYPDIPKLPAGLRVALVGTGPSGGYALRTILDRTEALVTVIDKLPTPGGLVRAGVAPDHPGTKGVLRGFDLLYRDPRVTMATNVEVGTGPGQITPDELAEHFDAVFYAVGANESRRLGIPGESLPGSTSATELVAWYNAVPGIEAPPIPRDGTGRAVVVGTGNVALDVARILVSPPEMLATTDIADRALRILEQQNIHEVAVLGRRDQAHAAYTSAEYRALSTIPGVEVVVHDDPAAALPDFDSSADPNNRRIIFLFHSAPEEILGQSRVDGVTVRTGEHRHTIATDLMVRSIGYRSTPIDGLPFDGDRGVFPNTDGRMTTVSGDVIPGAYVLGWAKRGPSGGIGTNKVCAEATVEHFIRDAAEGRLPRTGRSSKAFGALLRRRTRNVIGYRGVRAIDAGERRRGVTQGRPRVKYTEVSDMVGAAGWRKR</sequence>
<evidence type="ECO:0000256" key="9">
    <source>
        <dbReference type="ARBA" id="ARBA00023014"/>
    </source>
</evidence>
<evidence type="ECO:0000313" key="12">
    <source>
        <dbReference type="EMBL" id="MXP22834.1"/>
    </source>
</evidence>
<keyword evidence="7" id="KW-0560">Oxidoreductase</keyword>
<gene>
    <name evidence="12" type="ORF">GIY30_15945</name>
</gene>
<dbReference type="GO" id="GO:0004324">
    <property type="term" value="F:ferredoxin-NADP+ reductase activity"/>
    <property type="evidence" value="ECO:0007669"/>
    <property type="project" value="UniProtKB-EC"/>
</dbReference>
<evidence type="ECO:0000259" key="11">
    <source>
        <dbReference type="PROSITE" id="PS51379"/>
    </source>
</evidence>
<feature type="domain" description="4Fe-4S ferredoxin-type" evidence="11">
    <location>
        <begin position="36"/>
        <end position="65"/>
    </location>
</feature>
<dbReference type="SUPFAM" id="SSF54862">
    <property type="entry name" value="4Fe-4S ferredoxins"/>
    <property type="match status" value="1"/>
</dbReference>
<keyword evidence="13" id="KW-1185">Reference proteome</keyword>
<dbReference type="PROSITE" id="PS51379">
    <property type="entry name" value="4FE4S_FER_2"/>
    <property type="match status" value="2"/>
</dbReference>
<evidence type="ECO:0000256" key="4">
    <source>
        <dbReference type="ARBA" id="ARBA00022723"/>
    </source>
</evidence>
<dbReference type="PROSITE" id="PS00198">
    <property type="entry name" value="4FE4S_FER_1"/>
    <property type="match status" value="1"/>
</dbReference>
<dbReference type="CDD" id="cd04410">
    <property type="entry name" value="DMSOR_beta-like"/>
    <property type="match status" value="1"/>
</dbReference>
<comment type="cofactor">
    <cofactor evidence="1">
        <name>FAD</name>
        <dbReference type="ChEBI" id="CHEBI:57692"/>
    </cofactor>
</comment>
<protein>
    <recommendedName>
        <fullName evidence="2">ferredoxin--NADP(+) reductase</fullName>
        <ecNumber evidence="2">1.18.1.2</ecNumber>
    </recommendedName>
</protein>
<dbReference type="EMBL" id="WMBR01000004">
    <property type="protein sequence ID" value="MXP22834.1"/>
    <property type="molecule type" value="Genomic_DNA"/>
</dbReference>
<evidence type="ECO:0000256" key="8">
    <source>
        <dbReference type="ARBA" id="ARBA00023004"/>
    </source>
</evidence>
<comment type="caution">
    <text evidence="12">The sequence shown here is derived from an EMBL/GenBank/DDBJ whole genome shotgun (WGS) entry which is preliminary data.</text>
</comment>
<evidence type="ECO:0000256" key="6">
    <source>
        <dbReference type="ARBA" id="ARBA00022857"/>
    </source>
</evidence>
<dbReference type="GO" id="GO:0046872">
    <property type="term" value="F:metal ion binding"/>
    <property type="evidence" value="ECO:0007669"/>
    <property type="project" value="UniProtKB-KW"/>
</dbReference>
<evidence type="ECO:0000256" key="3">
    <source>
        <dbReference type="ARBA" id="ARBA00022630"/>
    </source>
</evidence>
<dbReference type="RefSeq" id="WP_160903022.1">
    <property type="nucleotide sequence ID" value="NZ_CP102850.1"/>
</dbReference>
<comment type="catalytic activity">
    <reaction evidence="10">
        <text>2 reduced [2Fe-2S]-[ferredoxin] + NADP(+) + H(+) = 2 oxidized [2Fe-2S]-[ferredoxin] + NADPH</text>
        <dbReference type="Rhea" id="RHEA:20125"/>
        <dbReference type="Rhea" id="RHEA-COMP:10000"/>
        <dbReference type="Rhea" id="RHEA-COMP:10001"/>
        <dbReference type="ChEBI" id="CHEBI:15378"/>
        <dbReference type="ChEBI" id="CHEBI:33737"/>
        <dbReference type="ChEBI" id="CHEBI:33738"/>
        <dbReference type="ChEBI" id="CHEBI:57783"/>
        <dbReference type="ChEBI" id="CHEBI:58349"/>
        <dbReference type="EC" id="1.18.1.2"/>
    </reaction>
</comment>
<evidence type="ECO:0000313" key="13">
    <source>
        <dbReference type="Proteomes" id="UP000475545"/>
    </source>
</evidence>
<keyword evidence="3" id="KW-0285">Flavoprotein</keyword>
<keyword evidence="6" id="KW-0521">NADP</keyword>
<keyword evidence="8" id="KW-0408">Iron</keyword>
<dbReference type="Proteomes" id="UP000475545">
    <property type="component" value="Unassembled WGS sequence"/>
</dbReference>
<dbReference type="Pfam" id="PF07992">
    <property type="entry name" value="Pyr_redox_2"/>
    <property type="match status" value="1"/>
</dbReference>
<keyword evidence="4" id="KW-0479">Metal-binding</keyword>
<dbReference type="EC" id="1.18.1.2" evidence="2"/>
<dbReference type="PANTHER" id="PTHR48467:SF1">
    <property type="entry name" value="GLUTAMATE SYNTHASE 1 [NADH], CHLOROPLASTIC-LIKE"/>
    <property type="match status" value="1"/>
</dbReference>
<keyword evidence="5" id="KW-0274">FAD</keyword>
<evidence type="ECO:0000256" key="1">
    <source>
        <dbReference type="ARBA" id="ARBA00001974"/>
    </source>
</evidence>
<dbReference type="GO" id="GO:0051536">
    <property type="term" value="F:iron-sulfur cluster binding"/>
    <property type="evidence" value="ECO:0007669"/>
    <property type="project" value="UniProtKB-KW"/>
</dbReference>
<dbReference type="InterPro" id="IPR017896">
    <property type="entry name" value="4Fe4S_Fe-S-bd"/>
</dbReference>
<organism evidence="12 13">
    <name type="scientific">Gordonia mangrovi</name>
    <dbReference type="NCBI Taxonomy" id="2665643"/>
    <lineage>
        <taxon>Bacteria</taxon>
        <taxon>Bacillati</taxon>
        <taxon>Actinomycetota</taxon>
        <taxon>Actinomycetes</taxon>
        <taxon>Mycobacteriales</taxon>
        <taxon>Gordoniaceae</taxon>
        <taxon>Gordonia</taxon>
    </lineage>
</organism>
<evidence type="ECO:0000256" key="10">
    <source>
        <dbReference type="ARBA" id="ARBA00047776"/>
    </source>
</evidence>
<keyword evidence="9" id="KW-0411">Iron-sulfur</keyword>
<dbReference type="PRINTS" id="PR00419">
    <property type="entry name" value="ADXRDTASE"/>
</dbReference>
<dbReference type="PANTHER" id="PTHR48467">
    <property type="entry name" value="GLUTAMATE SYNTHASE 1 [NADH], CHLOROPLASTIC-LIKE"/>
    <property type="match status" value="1"/>
</dbReference>
<evidence type="ECO:0000256" key="2">
    <source>
        <dbReference type="ARBA" id="ARBA00013223"/>
    </source>
</evidence>
<proteinExistence type="predicted"/>
<evidence type="ECO:0000256" key="7">
    <source>
        <dbReference type="ARBA" id="ARBA00023002"/>
    </source>
</evidence>
<feature type="domain" description="4Fe-4S ferredoxin-type" evidence="11">
    <location>
        <begin position="1"/>
        <end position="28"/>
    </location>
</feature>